<dbReference type="Proteomes" id="UP001055879">
    <property type="component" value="Linkage Group LG04"/>
</dbReference>
<accession>A0ACB9CHF2</accession>
<organism evidence="1 2">
    <name type="scientific">Arctium lappa</name>
    <name type="common">Greater burdock</name>
    <name type="synonym">Lappa major</name>
    <dbReference type="NCBI Taxonomy" id="4217"/>
    <lineage>
        <taxon>Eukaryota</taxon>
        <taxon>Viridiplantae</taxon>
        <taxon>Streptophyta</taxon>
        <taxon>Embryophyta</taxon>
        <taxon>Tracheophyta</taxon>
        <taxon>Spermatophyta</taxon>
        <taxon>Magnoliopsida</taxon>
        <taxon>eudicotyledons</taxon>
        <taxon>Gunneridae</taxon>
        <taxon>Pentapetalae</taxon>
        <taxon>asterids</taxon>
        <taxon>campanulids</taxon>
        <taxon>Asterales</taxon>
        <taxon>Asteraceae</taxon>
        <taxon>Carduoideae</taxon>
        <taxon>Cardueae</taxon>
        <taxon>Arctiinae</taxon>
        <taxon>Arctium</taxon>
    </lineage>
</organism>
<keyword evidence="2" id="KW-1185">Reference proteome</keyword>
<evidence type="ECO:0000313" key="2">
    <source>
        <dbReference type="Proteomes" id="UP001055879"/>
    </source>
</evidence>
<gene>
    <name evidence="1" type="ORF">L6452_13179</name>
</gene>
<name>A0ACB9CHF2_ARCLA</name>
<comment type="caution">
    <text evidence="1">The sequence shown here is derived from an EMBL/GenBank/DDBJ whole genome shotgun (WGS) entry which is preliminary data.</text>
</comment>
<sequence length="99" mass="11364">MNEGNMVMVCLQLREAMMSRLSSGSVLERDGSKKSIRVSEIVGQRWTISEKNLIKESNQYLNKDRRKGLEWNRRTKFSEWSGIAGRGLEYARLGKAGRV</sequence>
<reference evidence="2" key="1">
    <citation type="journal article" date="2022" name="Mol. Ecol. Resour.">
        <title>The genomes of chicory, endive, great burdock and yacon provide insights into Asteraceae palaeo-polyploidization history and plant inulin production.</title>
        <authorList>
            <person name="Fan W."/>
            <person name="Wang S."/>
            <person name="Wang H."/>
            <person name="Wang A."/>
            <person name="Jiang F."/>
            <person name="Liu H."/>
            <person name="Zhao H."/>
            <person name="Xu D."/>
            <person name="Zhang Y."/>
        </authorList>
    </citation>
    <scope>NUCLEOTIDE SEQUENCE [LARGE SCALE GENOMIC DNA]</scope>
    <source>
        <strain evidence="2">cv. Niubang</strain>
    </source>
</reference>
<dbReference type="EMBL" id="CM042050">
    <property type="protein sequence ID" value="KAI3733726.1"/>
    <property type="molecule type" value="Genomic_DNA"/>
</dbReference>
<evidence type="ECO:0000313" key="1">
    <source>
        <dbReference type="EMBL" id="KAI3733726.1"/>
    </source>
</evidence>
<reference evidence="1 2" key="2">
    <citation type="journal article" date="2022" name="Mol. Ecol. Resour.">
        <title>The genomes of chicory, endive, great burdock and yacon provide insights into Asteraceae paleo-polyploidization history and plant inulin production.</title>
        <authorList>
            <person name="Fan W."/>
            <person name="Wang S."/>
            <person name="Wang H."/>
            <person name="Wang A."/>
            <person name="Jiang F."/>
            <person name="Liu H."/>
            <person name="Zhao H."/>
            <person name="Xu D."/>
            <person name="Zhang Y."/>
        </authorList>
    </citation>
    <scope>NUCLEOTIDE SEQUENCE [LARGE SCALE GENOMIC DNA]</scope>
    <source>
        <strain evidence="2">cv. Niubang</strain>
    </source>
</reference>
<proteinExistence type="predicted"/>
<protein>
    <submittedName>
        <fullName evidence="1">Uncharacterized protein</fullName>
    </submittedName>
</protein>